<feature type="region of interest" description="Disordered" evidence="1">
    <location>
        <begin position="107"/>
        <end position="135"/>
    </location>
</feature>
<evidence type="ECO:0000313" key="3">
    <source>
        <dbReference type="Proteomes" id="UP000638848"/>
    </source>
</evidence>
<dbReference type="Proteomes" id="UP000638848">
    <property type="component" value="Unassembled WGS sequence"/>
</dbReference>
<sequence length="135" mass="14714">MHHKLTVLVQVDLDGRHVRLVVTGCLTEVNHRALSPLVRRARTLVPGIAVVVDATAALHVEASAVDMMRWSTEHEDAVPDTPPVEFVLPEELPAHDVVTRLAAWTGPRRHAERTGPAAQAALARRRAPARSRLAG</sequence>
<reference evidence="2" key="2">
    <citation type="submission" date="2020-09" db="EMBL/GenBank/DDBJ databases">
        <authorList>
            <person name="Sun Q."/>
            <person name="Zhou Y."/>
        </authorList>
    </citation>
    <scope>NUCLEOTIDE SEQUENCE</scope>
    <source>
        <strain evidence="2">CGMCC 1.12187</strain>
    </source>
</reference>
<comment type="caution">
    <text evidence="2">The sequence shown here is derived from an EMBL/GenBank/DDBJ whole genome shotgun (WGS) entry which is preliminary data.</text>
</comment>
<organism evidence="2 3">
    <name type="scientific">Kocuria dechangensis</name>
    <dbReference type="NCBI Taxonomy" id="1176249"/>
    <lineage>
        <taxon>Bacteria</taxon>
        <taxon>Bacillati</taxon>
        <taxon>Actinomycetota</taxon>
        <taxon>Actinomycetes</taxon>
        <taxon>Micrococcales</taxon>
        <taxon>Micrococcaceae</taxon>
        <taxon>Kocuria</taxon>
    </lineage>
</organism>
<accession>A0A917H2M7</accession>
<dbReference type="AlphaFoldDB" id="A0A917H2M7"/>
<keyword evidence="3" id="KW-1185">Reference proteome</keyword>
<dbReference type="EMBL" id="BMEQ01000021">
    <property type="protein sequence ID" value="GGG65571.1"/>
    <property type="molecule type" value="Genomic_DNA"/>
</dbReference>
<gene>
    <name evidence="2" type="ORF">GCM10011374_31830</name>
</gene>
<evidence type="ECO:0000256" key="1">
    <source>
        <dbReference type="SAM" id="MobiDB-lite"/>
    </source>
</evidence>
<evidence type="ECO:0008006" key="4">
    <source>
        <dbReference type="Google" id="ProtNLM"/>
    </source>
</evidence>
<evidence type="ECO:0000313" key="2">
    <source>
        <dbReference type="EMBL" id="GGG65571.1"/>
    </source>
</evidence>
<protein>
    <recommendedName>
        <fullName evidence="4">STAS domain-containing protein</fullName>
    </recommendedName>
</protein>
<dbReference type="RefSeq" id="WP_188538987.1">
    <property type="nucleotide sequence ID" value="NZ_BMEQ01000021.1"/>
</dbReference>
<reference evidence="2" key="1">
    <citation type="journal article" date="2014" name="Int. J. Syst. Evol. Microbiol.">
        <title>Complete genome sequence of Corynebacterium casei LMG S-19264T (=DSM 44701T), isolated from a smear-ripened cheese.</title>
        <authorList>
            <consortium name="US DOE Joint Genome Institute (JGI-PGF)"/>
            <person name="Walter F."/>
            <person name="Albersmeier A."/>
            <person name="Kalinowski J."/>
            <person name="Ruckert C."/>
        </authorList>
    </citation>
    <scope>NUCLEOTIDE SEQUENCE</scope>
    <source>
        <strain evidence="2">CGMCC 1.12187</strain>
    </source>
</reference>
<proteinExistence type="predicted"/>
<name>A0A917H2M7_9MICC</name>